<feature type="region of interest" description="Disordered" evidence="1">
    <location>
        <begin position="1"/>
        <end position="40"/>
    </location>
</feature>
<accession>A0A7R9W622</accession>
<protein>
    <submittedName>
        <fullName evidence="2">Uncharacterized protein</fullName>
    </submittedName>
</protein>
<reference evidence="2" key="1">
    <citation type="submission" date="2021-01" db="EMBL/GenBank/DDBJ databases">
        <authorList>
            <person name="Corre E."/>
            <person name="Pelletier E."/>
            <person name="Niang G."/>
            <person name="Scheremetjew M."/>
            <person name="Finn R."/>
            <person name="Kale V."/>
            <person name="Holt S."/>
            <person name="Cochrane G."/>
            <person name="Meng A."/>
            <person name="Brown T."/>
            <person name="Cohen L."/>
        </authorList>
    </citation>
    <scope>NUCLEOTIDE SEQUENCE</scope>
    <source>
        <strain evidence="2">CCMP147</strain>
    </source>
</reference>
<feature type="region of interest" description="Disordered" evidence="1">
    <location>
        <begin position="53"/>
        <end position="172"/>
    </location>
</feature>
<proteinExistence type="predicted"/>
<dbReference type="AlphaFoldDB" id="A0A7R9W622"/>
<evidence type="ECO:0000256" key="1">
    <source>
        <dbReference type="SAM" id="MobiDB-lite"/>
    </source>
</evidence>
<evidence type="ECO:0000313" key="2">
    <source>
        <dbReference type="EMBL" id="CAD8314797.1"/>
    </source>
</evidence>
<name>A0A7R9W622_9STRA</name>
<organism evidence="2">
    <name type="scientific">Pseudictyota dubia</name>
    <dbReference type="NCBI Taxonomy" id="2749911"/>
    <lineage>
        <taxon>Eukaryota</taxon>
        <taxon>Sar</taxon>
        <taxon>Stramenopiles</taxon>
        <taxon>Ochrophyta</taxon>
        <taxon>Bacillariophyta</taxon>
        <taxon>Mediophyceae</taxon>
        <taxon>Biddulphiophycidae</taxon>
        <taxon>Eupodiscales</taxon>
        <taxon>Odontellaceae</taxon>
        <taxon>Pseudictyota</taxon>
    </lineage>
</organism>
<dbReference type="EMBL" id="HBED01027191">
    <property type="protein sequence ID" value="CAD8314797.1"/>
    <property type="molecule type" value="Transcribed_RNA"/>
</dbReference>
<gene>
    <name evidence="2" type="ORF">TDUB1175_LOCUS13586</name>
</gene>
<feature type="region of interest" description="Disordered" evidence="1">
    <location>
        <begin position="194"/>
        <end position="213"/>
    </location>
</feature>
<feature type="compositionally biased region" description="Basic and acidic residues" evidence="1">
    <location>
        <begin position="80"/>
        <end position="104"/>
    </location>
</feature>
<sequence length="213" mass="23224">MADCPSPIGSPGARLKRTVSMPVQRSAPTSSHRTAEARAYDSPASMEFFHGIKNYTSSTPEGGGRRILSSAFRRRQSYQNRERDSSRRASDLSELWERTERDGDGALVKMAAAGDDDNGSGGDGLAAKKEENGETDADADVDSARSSSGGLFSWKGRRRRVSRAKSSTDELMYGQTEKAAEWRQWLDTDEEVKAGNMDRIGGGDRRPKVVSGV</sequence>
<feature type="compositionally biased region" description="Polar residues" evidence="1">
    <location>
        <begin position="21"/>
        <end position="32"/>
    </location>
</feature>